<keyword evidence="1" id="KW-0378">Hydrolase</keyword>
<comment type="caution">
    <text evidence="6">The sequence shown here is derived from an EMBL/GenBank/DDBJ whole genome shotgun (WGS) entry which is preliminary data.</text>
</comment>
<evidence type="ECO:0000256" key="2">
    <source>
        <dbReference type="ARBA" id="ARBA00022912"/>
    </source>
</evidence>
<feature type="region of interest" description="Disordered" evidence="3">
    <location>
        <begin position="95"/>
        <end position="116"/>
    </location>
</feature>
<keyword evidence="7" id="KW-1185">Reference proteome</keyword>
<dbReference type="PROSITE" id="PS00383">
    <property type="entry name" value="TYR_PHOSPHATASE_1"/>
    <property type="match status" value="1"/>
</dbReference>
<feature type="domain" description="Tyrosine-protein phosphatase" evidence="4">
    <location>
        <begin position="797"/>
        <end position="982"/>
    </location>
</feature>
<dbReference type="InterPro" id="IPR000387">
    <property type="entry name" value="Tyr_Pase_dom"/>
</dbReference>
<dbReference type="GO" id="GO:0033260">
    <property type="term" value="P:nuclear DNA replication"/>
    <property type="evidence" value="ECO:0007669"/>
    <property type="project" value="InterPro"/>
</dbReference>
<dbReference type="PANTHER" id="PTHR47550">
    <property type="entry name" value="DUAL SPECIFICITY PROTEIN PHOSPHATASE PPS1"/>
    <property type="match status" value="1"/>
</dbReference>
<evidence type="ECO:0000259" key="5">
    <source>
        <dbReference type="PROSITE" id="PS50056"/>
    </source>
</evidence>
<dbReference type="InterPro" id="IPR053239">
    <property type="entry name" value="Dual_spec_PTase"/>
</dbReference>
<dbReference type="PANTHER" id="PTHR47550:SF1">
    <property type="entry name" value="DUAL SPECIFICITY PROTEIN PHOSPHATASE PPS1"/>
    <property type="match status" value="1"/>
</dbReference>
<proteinExistence type="predicted"/>
<accession>A0A2V1AWS7</accession>
<reference evidence="6 7" key="1">
    <citation type="submission" date="2017-12" db="EMBL/GenBank/DDBJ databases">
        <title>Genome Sequence of a Multidrug-Resistant Candida haemulonii Isolate from a Patient with Chronic Leg Ulcers in Israel.</title>
        <authorList>
            <person name="Chow N.A."/>
            <person name="Gade L."/>
            <person name="Batra D."/>
            <person name="Rowe L.A."/>
            <person name="Ben-Ami R."/>
            <person name="Loparev V.N."/>
            <person name="Litvintseva A.P."/>
        </authorList>
    </citation>
    <scope>NUCLEOTIDE SEQUENCE [LARGE SCALE GENOMIC DNA]</scope>
    <source>
        <strain evidence="6 7">B11899</strain>
    </source>
</reference>
<dbReference type="InterPro" id="IPR047949">
    <property type="entry name" value="PPS1_DSP"/>
</dbReference>
<dbReference type="InterPro" id="IPR000340">
    <property type="entry name" value="Dual-sp_phosphatase_cat-dom"/>
</dbReference>
<dbReference type="InterPro" id="IPR020422">
    <property type="entry name" value="TYR_PHOSPHATASE_DUAL_dom"/>
</dbReference>
<evidence type="ECO:0000259" key="4">
    <source>
        <dbReference type="PROSITE" id="PS50054"/>
    </source>
</evidence>
<dbReference type="STRING" id="45357.A0A2V1AWS7"/>
<dbReference type="GeneID" id="37006116"/>
<sequence length="1014" mass="115116">MTATEHSAMSVSPAPTSPPITASTNDSVPRVVSLNKLTMLHEESLRDRSNDRSGLADHCSEPYSLAPSIDEKVLSGSLKSDPGLLGHDFEDGIPRLSGVKSKRSSSASNDSVHERDRFRARFHTMNTAAADNPIDEEKSTESECEVCYGISSKTKKLNVEADSPSSIYSYSESLSPLDPASEYFSTFLPPVSDSVNAAREIDVRTISPTRLSTVFQWYFNKPLPPTNEMFPWLHGLHPENFTQRSFFVFQQMAHTQDAEATSNIDFNMHFARPENARFLISIDADMDTCPEKHVIHNSIGLDEVLKKIEFSRREVEKTILSFVLQIFGDSFSAKTLESLATTITSDCFITGFMPEFLNLDPDRGISLRNFHIQVAKSARCADFVVYASPKAQAEGRSKAASVARLLRLAQVVDERTNPKKYSVFLLQPQEASEAVENAFDIYTPRPTAKAREILSYDKWTELFHHCFNHMKNHYFPLWDSNLQLKEKLETTVMSAASRLHQNVWSGNAWDHEAMVHLLRSEDYPEAIKEDSKDYPSVPPYCEPSRSTVFHDELTPQNFGESLPKPRAHWKLFVHCHNDAKFPDIDLLSQLLFKYTITTHNAAEVDDIHHLDFPSSGSIGIGDCKQENLMCIVNTCKLLYLYSSSTTPGSLSSLIYCSDGYTESSLLIFCYIMYAENVSLSDAMIQVHSNYGRPFYIFSSDVVILRKLEILMRKFSPKNPMKKVQWNESEVITSKELNEVLLGPIRAQPARHIPSKFRLGYIRNDSDSDSSDTEDDEELNDTSSYLDKDWVEDVEGSFPSRILPYLYLGSLKHANSLALLSRLGIKCVISVGENLDWLHGHKFQHNNDIVIDELDNGNIEQYTIEPKEAGLNRSKVRCSVQSVMKVNNLQDDGIDELSNALPSMLKAIDEEFKRSHGDTKILVHCRVGVSRSATVVIAEVMRRLRLSLAQAYLYVRVRRLNIVIQPNLRFMYELFKWEEEEEAKKAERGAVIRKIDWFMMCREIEKLNLPYLNSR</sequence>
<dbReference type="GO" id="GO:0005634">
    <property type="term" value="C:nucleus"/>
    <property type="evidence" value="ECO:0007669"/>
    <property type="project" value="GOC"/>
</dbReference>
<evidence type="ECO:0000313" key="7">
    <source>
        <dbReference type="Proteomes" id="UP000244309"/>
    </source>
</evidence>
<evidence type="ECO:0000256" key="1">
    <source>
        <dbReference type="ARBA" id="ARBA00022801"/>
    </source>
</evidence>
<dbReference type="SMART" id="SM00195">
    <property type="entry name" value="DSPc"/>
    <property type="match status" value="1"/>
</dbReference>
<dbReference type="CDD" id="cd14516">
    <property type="entry name" value="DSP_fungal_PPS1"/>
    <property type="match status" value="1"/>
</dbReference>
<name>A0A2V1AWS7_9ASCO</name>
<keyword evidence="2" id="KW-0904">Protein phosphatase</keyword>
<gene>
    <name evidence="6" type="ORF">CXQ85_000784</name>
</gene>
<organism evidence="6 7">
    <name type="scientific">Candidozyma haemuli</name>
    <dbReference type="NCBI Taxonomy" id="45357"/>
    <lineage>
        <taxon>Eukaryota</taxon>
        <taxon>Fungi</taxon>
        <taxon>Dikarya</taxon>
        <taxon>Ascomycota</taxon>
        <taxon>Saccharomycotina</taxon>
        <taxon>Pichiomycetes</taxon>
        <taxon>Metschnikowiaceae</taxon>
        <taxon>Candidozyma</taxon>
    </lineage>
</organism>
<dbReference type="InterPro" id="IPR029021">
    <property type="entry name" value="Prot-tyrosine_phosphatase-like"/>
</dbReference>
<dbReference type="PROSITE" id="PS50056">
    <property type="entry name" value="TYR_PHOSPHATASE_2"/>
    <property type="match status" value="1"/>
</dbReference>
<dbReference type="SMART" id="SM00404">
    <property type="entry name" value="PTPc_motif"/>
    <property type="match status" value="1"/>
</dbReference>
<dbReference type="Proteomes" id="UP000244309">
    <property type="component" value="Unassembled WGS sequence"/>
</dbReference>
<feature type="region of interest" description="Disordered" evidence="3">
    <location>
        <begin position="1"/>
        <end position="29"/>
    </location>
</feature>
<dbReference type="OrthoDB" id="273181at2759"/>
<dbReference type="EMBL" id="PKFO01000005">
    <property type="protein sequence ID" value="PVH21793.1"/>
    <property type="molecule type" value="Genomic_DNA"/>
</dbReference>
<protein>
    <submittedName>
        <fullName evidence="6">Uncharacterized protein</fullName>
    </submittedName>
</protein>
<dbReference type="RefSeq" id="XP_025342733.1">
    <property type="nucleotide sequence ID" value="XM_025484518.1"/>
</dbReference>
<dbReference type="AlphaFoldDB" id="A0A2V1AWS7"/>
<dbReference type="PROSITE" id="PS50054">
    <property type="entry name" value="TYR_PHOSPHATASE_DUAL"/>
    <property type="match status" value="1"/>
</dbReference>
<evidence type="ECO:0000313" key="6">
    <source>
        <dbReference type="EMBL" id="PVH21793.1"/>
    </source>
</evidence>
<dbReference type="VEuPathDB" id="FungiDB:CXQ85_000784"/>
<dbReference type="GO" id="GO:0008138">
    <property type="term" value="F:protein tyrosine/serine/threonine phosphatase activity"/>
    <property type="evidence" value="ECO:0007669"/>
    <property type="project" value="InterPro"/>
</dbReference>
<dbReference type="InterPro" id="IPR003595">
    <property type="entry name" value="Tyr_Pase_cat"/>
</dbReference>
<dbReference type="Pfam" id="PF00782">
    <property type="entry name" value="DSPc"/>
    <property type="match status" value="1"/>
</dbReference>
<dbReference type="SUPFAM" id="SSF52799">
    <property type="entry name" value="(Phosphotyrosine protein) phosphatases II"/>
    <property type="match status" value="2"/>
</dbReference>
<dbReference type="InterPro" id="IPR016130">
    <property type="entry name" value="Tyr_Pase_AS"/>
</dbReference>
<dbReference type="Gene3D" id="3.90.190.10">
    <property type="entry name" value="Protein tyrosine phosphatase superfamily"/>
    <property type="match status" value="1"/>
</dbReference>
<evidence type="ECO:0000256" key="3">
    <source>
        <dbReference type="SAM" id="MobiDB-lite"/>
    </source>
</evidence>
<feature type="domain" description="Tyrosine specific protein phosphatases" evidence="5">
    <location>
        <begin position="898"/>
        <end position="969"/>
    </location>
</feature>
<feature type="compositionally biased region" description="Low complexity" evidence="3">
    <location>
        <begin position="10"/>
        <end position="24"/>
    </location>
</feature>